<dbReference type="InterPro" id="IPR023395">
    <property type="entry name" value="MCP_dom_sf"/>
</dbReference>
<feature type="repeat" description="Solcar" evidence="8">
    <location>
        <begin position="100"/>
        <end position="176"/>
    </location>
</feature>
<protein>
    <recommendedName>
        <fullName evidence="14">ADP,ATP carrier protein</fullName>
    </recommendedName>
</protein>
<dbReference type="InterPro" id="IPR018108">
    <property type="entry name" value="MCP_transmembrane"/>
</dbReference>
<dbReference type="PANTHER" id="PTHR45939">
    <property type="entry name" value="PEROXISOMAL MEMBRANE PROTEIN PMP34-RELATED"/>
    <property type="match status" value="1"/>
</dbReference>
<evidence type="ECO:0000256" key="9">
    <source>
        <dbReference type="RuleBase" id="RU000488"/>
    </source>
</evidence>
<evidence type="ECO:0000256" key="8">
    <source>
        <dbReference type="PROSITE-ProRule" id="PRU00282"/>
    </source>
</evidence>
<feature type="transmembrane region" description="Helical" evidence="10">
    <location>
        <begin position="100"/>
        <end position="120"/>
    </location>
</feature>
<keyword evidence="13" id="KW-1185">Reference proteome</keyword>
<dbReference type="EMBL" id="CAJNNV010007667">
    <property type="protein sequence ID" value="CAE8595213.1"/>
    <property type="molecule type" value="Genomic_DNA"/>
</dbReference>
<comment type="similarity">
    <text evidence="2 9">Belongs to the mitochondrial carrier (TC 2.A.29) family.</text>
</comment>
<dbReference type="OrthoDB" id="428293at2759"/>
<evidence type="ECO:0000256" key="5">
    <source>
        <dbReference type="ARBA" id="ARBA00022737"/>
    </source>
</evidence>
<comment type="caution">
    <text evidence="12">The sequence shown here is derived from an EMBL/GenBank/DDBJ whole genome shotgun (WGS) entry which is preliminary data.</text>
</comment>
<sequence length="309" mass="32947">MALAFIAATSGGAGAALASCVLYPLDVVKTHLNRGADQRGEKYHGPVDVLRRVLKEKGLAGLYAGMSTRTTHQVLQKFSFYYVYDGLGQVARVLVKAKDLSFAVSLAVGYVAGLGTVVIANPLEVASTRTPGLIATLVRMTREEGPMVFYKGGLANLVLSINPAIENAFFDRIKTLFLERRGARSLTLPQAFWLGALAKIIATAFTFPFIRAKVIIQAGKKKAPKEGQDAAGKDSKQVALKSPAGESSSLTTLQVIRDIISDDGVMALWLGMGTQSLKSVLSSAILLSVKEKVEAIVRAAVLAIIKGRK</sequence>
<evidence type="ECO:0008006" key="14">
    <source>
        <dbReference type="Google" id="ProtNLM"/>
    </source>
</evidence>
<feature type="transmembrane region" description="Helical" evidence="10">
    <location>
        <begin position="190"/>
        <end position="210"/>
    </location>
</feature>
<keyword evidence="11" id="KW-0732">Signal</keyword>
<evidence type="ECO:0000256" key="1">
    <source>
        <dbReference type="ARBA" id="ARBA00004141"/>
    </source>
</evidence>
<feature type="signal peptide" evidence="11">
    <location>
        <begin position="1"/>
        <end position="18"/>
    </location>
</feature>
<evidence type="ECO:0000256" key="7">
    <source>
        <dbReference type="ARBA" id="ARBA00023136"/>
    </source>
</evidence>
<evidence type="ECO:0000256" key="4">
    <source>
        <dbReference type="ARBA" id="ARBA00022692"/>
    </source>
</evidence>
<accession>A0A813E4R0</accession>
<keyword evidence="6 10" id="KW-1133">Transmembrane helix</keyword>
<dbReference type="Pfam" id="PF00153">
    <property type="entry name" value="Mito_carr"/>
    <property type="match status" value="3"/>
</dbReference>
<keyword evidence="3 9" id="KW-0813">Transport</keyword>
<dbReference type="Gene3D" id="1.50.40.10">
    <property type="entry name" value="Mitochondrial carrier domain"/>
    <property type="match status" value="2"/>
</dbReference>
<evidence type="ECO:0000256" key="6">
    <source>
        <dbReference type="ARBA" id="ARBA00022989"/>
    </source>
</evidence>
<dbReference type="InterPro" id="IPR052217">
    <property type="entry name" value="Mito/Peroxisomal_Carrier"/>
</dbReference>
<evidence type="ECO:0000313" key="12">
    <source>
        <dbReference type="EMBL" id="CAE8595213.1"/>
    </source>
</evidence>
<name>A0A813E4R0_POLGL</name>
<keyword evidence="4 8" id="KW-0812">Transmembrane</keyword>
<dbReference type="PROSITE" id="PS50920">
    <property type="entry name" value="SOLCAR"/>
    <property type="match status" value="3"/>
</dbReference>
<evidence type="ECO:0000256" key="2">
    <source>
        <dbReference type="ARBA" id="ARBA00006375"/>
    </source>
</evidence>
<proteinExistence type="inferred from homology"/>
<dbReference type="AlphaFoldDB" id="A0A813E4R0"/>
<feature type="chain" id="PRO_5032970134" description="ADP,ATP carrier protein" evidence="11">
    <location>
        <begin position="19"/>
        <end position="309"/>
    </location>
</feature>
<evidence type="ECO:0000256" key="11">
    <source>
        <dbReference type="SAM" id="SignalP"/>
    </source>
</evidence>
<comment type="subcellular location">
    <subcellularLocation>
        <location evidence="1">Membrane</location>
        <topology evidence="1">Multi-pass membrane protein</topology>
    </subcellularLocation>
</comment>
<dbReference type="PANTHER" id="PTHR45939:SF1">
    <property type="entry name" value="MITOCHONDRIAL THIAMINE PYROPHOSPHATE CARRIER 1-RELATED"/>
    <property type="match status" value="1"/>
</dbReference>
<dbReference type="GO" id="GO:0015217">
    <property type="term" value="F:ADP transmembrane transporter activity"/>
    <property type="evidence" value="ECO:0007669"/>
    <property type="project" value="TreeGrafter"/>
</dbReference>
<reference evidence="12" key="1">
    <citation type="submission" date="2021-02" db="EMBL/GenBank/DDBJ databases">
        <authorList>
            <person name="Dougan E. K."/>
            <person name="Rhodes N."/>
            <person name="Thang M."/>
            <person name="Chan C."/>
        </authorList>
    </citation>
    <scope>NUCLEOTIDE SEQUENCE</scope>
</reference>
<feature type="repeat" description="Solcar" evidence="8">
    <location>
        <begin position="186"/>
        <end position="296"/>
    </location>
</feature>
<organism evidence="12 13">
    <name type="scientific">Polarella glacialis</name>
    <name type="common">Dinoflagellate</name>
    <dbReference type="NCBI Taxonomy" id="89957"/>
    <lineage>
        <taxon>Eukaryota</taxon>
        <taxon>Sar</taxon>
        <taxon>Alveolata</taxon>
        <taxon>Dinophyceae</taxon>
        <taxon>Suessiales</taxon>
        <taxon>Suessiaceae</taxon>
        <taxon>Polarella</taxon>
    </lineage>
</organism>
<evidence type="ECO:0000313" key="13">
    <source>
        <dbReference type="Proteomes" id="UP000654075"/>
    </source>
</evidence>
<dbReference type="Proteomes" id="UP000654075">
    <property type="component" value="Unassembled WGS sequence"/>
</dbReference>
<keyword evidence="5" id="KW-0677">Repeat</keyword>
<dbReference type="GO" id="GO:0016020">
    <property type="term" value="C:membrane"/>
    <property type="evidence" value="ECO:0007669"/>
    <property type="project" value="UniProtKB-SubCell"/>
</dbReference>
<dbReference type="SUPFAM" id="SSF103506">
    <property type="entry name" value="Mitochondrial carrier"/>
    <property type="match status" value="1"/>
</dbReference>
<evidence type="ECO:0000256" key="3">
    <source>
        <dbReference type="ARBA" id="ARBA00022448"/>
    </source>
</evidence>
<keyword evidence="7 8" id="KW-0472">Membrane</keyword>
<gene>
    <name evidence="12" type="ORF">PGLA1383_LOCUS13727</name>
</gene>
<evidence type="ECO:0000256" key="10">
    <source>
        <dbReference type="SAM" id="Phobius"/>
    </source>
</evidence>
<feature type="repeat" description="Solcar" evidence="8">
    <location>
        <begin position="2"/>
        <end position="90"/>
    </location>
</feature>